<evidence type="ECO:0000256" key="4">
    <source>
        <dbReference type="ARBA" id="ARBA00048461"/>
    </source>
</evidence>
<evidence type="ECO:0000256" key="1">
    <source>
        <dbReference type="ARBA" id="ARBA00008645"/>
    </source>
</evidence>
<dbReference type="InterPro" id="IPR000073">
    <property type="entry name" value="AB_hydrolase_1"/>
</dbReference>
<dbReference type="Pfam" id="PF00561">
    <property type="entry name" value="Abhydrolase_1"/>
    <property type="match status" value="1"/>
</dbReference>
<proteinExistence type="inferred from homology"/>
<evidence type="ECO:0000256" key="2">
    <source>
        <dbReference type="ARBA" id="ARBA00022801"/>
    </source>
</evidence>
<accession>A0ABY8EPC2</accession>
<dbReference type="PANTHER" id="PTHR46118">
    <property type="entry name" value="PROTEIN ABHD11"/>
    <property type="match status" value="1"/>
</dbReference>
<evidence type="ECO:0000256" key="3">
    <source>
        <dbReference type="ARBA" id="ARBA00047591"/>
    </source>
</evidence>
<protein>
    <submittedName>
        <fullName evidence="6">Methionyl aminopeptidase</fullName>
        <ecNumber evidence="6">3.4.11.18</ecNumber>
    </submittedName>
</protein>
<comment type="catalytic activity">
    <reaction evidence="3">
        <text>a diacylglycerol + H2O = a monoacylglycerol + a fatty acid + H(+)</text>
        <dbReference type="Rhea" id="RHEA:32731"/>
        <dbReference type="ChEBI" id="CHEBI:15377"/>
        <dbReference type="ChEBI" id="CHEBI:15378"/>
        <dbReference type="ChEBI" id="CHEBI:17408"/>
        <dbReference type="ChEBI" id="CHEBI:18035"/>
        <dbReference type="ChEBI" id="CHEBI:28868"/>
    </reaction>
</comment>
<keyword evidence="6" id="KW-0645">Protease</keyword>
<evidence type="ECO:0000313" key="6">
    <source>
        <dbReference type="EMBL" id="WFD47422.1"/>
    </source>
</evidence>
<sequence length="312" mass="34728">MFSGGLRRALGDATRCVRAGSVRTFARSAPLRKTVSLEYELQEPPSTDRDVAQHTDGVVVCHGLYGSKQNWRSLAKNMAKDFGVPVYTLDLRNHGSSPHANTMSYTDMAGDVKRFFADHKLTHCTLIGHSLGGKVAMAMALDPSLPSGTLSHLVSVDMSPAEGPISPEFMRYAHTMLEIERTNVKQRSEADEILQKVEPNLGVRQFLLTNLERGENGMHFRIPVQTMIDSLEGIGLFPYAPGKDGAPPERQWDGPTLFVKGEHSKYINKHNVPVCRDFFPDMELVELPTGHWVQSESPRAFLECVRGFLLEH</sequence>
<comment type="similarity">
    <text evidence="1">Belongs to the AB hydrolase superfamily.</text>
</comment>
<name>A0ABY8EPC2_MALFU</name>
<reference evidence="6 7" key="1">
    <citation type="journal article" date="2020" name="Elife">
        <title>Loss of centromere function drives karyotype evolution in closely related Malassezia species.</title>
        <authorList>
            <person name="Sankaranarayanan S.R."/>
            <person name="Ianiri G."/>
            <person name="Coelho M.A."/>
            <person name="Reza M.H."/>
            <person name="Thimmappa B.C."/>
            <person name="Ganguly P."/>
            <person name="Vadnala R.N."/>
            <person name="Sun S."/>
            <person name="Siddharthan R."/>
            <person name="Tellgren-Roth C."/>
            <person name="Dawson T.L."/>
            <person name="Heitman J."/>
            <person name="Sanyal K."/>
        </authorList>
    </citation>
    <scope>NUCLEOTIDE SEQUENCE [LARGE SCALE GENOMIC DNA]</scope>
    <source>
        <strain evidence="6">CBS14141</strain>
    </source>
</reference>
<dbReference type="GO" id="GO:0004239">
    <property type="term" value="F:initiator methionyl aminopeptidase activity"/>
    <property type="evidence" value="ECO:0007669"/>
    <property type="project" value="UniProtKB-EC"/>
</dbReference>
<gene>
    <name evidence="6" type="primary">fma1_2</name>
    <name evidence="6" type="ORF">GLX27_002073</name>
</gene>
<comment type="catalytic activity">
    <reaction evidence="4">
        <text>a monoacylglycerol + H2O = glycerol + a fatty acid + H(+)</text>
        <dbReference type="Rhea" id="RHEA:15245"/>
        <dbReference type="ChEBI" id="CHEBI:15377"/>
        <dbReference type="ChEBI" id="CHEBI:15378"/>
        <dbReference type="ChEBI" id="CHEBI:17408"/>
        <dbReference type="ChEBI" id="CHEBI:17754"/>
        <dbReference type="ChEBI" id="CHEBI:28868"/>
    </reaction>
</comment>
<evidence type="ECO:0000313" key="7">
    <source>
        <dbReference type="Proteomes" id="UP000818624"/>
    </source>
</evidence>
<keyword evidence="7" id="KW-1185">Reference proteome</keyword>
<dbReference type="EMBL" id="CP046235">
    <property type="protein sequence ID" value="WFD47422.1"/>
    <property type="molecule type" value="Genomic_DNA"/>
</dbReference>
<keyword evidence="6" id="KW-0031">Aminopeptidase</keyword>
<dbReference type="EC" id="3.4.11.18" evidence="6"/>
<dbReference type="PANTHER" id="PTHR46118:SF4">
    <property type="entry name" value="PROTEIN ABHD11"/>
    <property type="match status" value="1"/>
</dbReference>
<organism evidence="6 7">
    <name type="scientific">Malassezia furfur</name>
    <name type="common">Pityriasis versicolor infection agent</name>
    <name type="synonym">Pityrosporum furfur</name>
    <dbReference type="NCBI Taxonomy" id="55194"/>
    <lineage>
        <taxon>Eukaryota</taxon>
        <taxon>Fungi</taxon>
        <taxon>Dikarya</taxon>
        <taxon>Basidiomycota</taxon>
        <taxon>Ustilaginomycotina</taxon>
        <taxon>Malasseziomycetes</taxon>
        <taxon>Malasseziales</taxon>
        <taxon>Malasseziaceae</taxon>
        <taxon>Malassezia</taxon>
    </lineage>
</organism>
<dbReference type="Proteomes" id="UP000818624">
    <property type="component" value="Chromosome 2"/>
</dbReference>
<keyword evidence="2 6" id="KW-0378">Hydrolase</keyword>
<evidence type="ECO:0000259" key="5">
    <source>
        <dbReference type="Pfam" id="PF00561"/>
    </source>
</evidence>
<dbReference type="Gene3D" id="3.40.50.1820">
    <property type="entry name" value="alpha/beta hydrolase"/>
    <property type="match status" value="1"/>
</dbReference>
<dbReference type="SUPFAM" id="SSF53474">
    <property type="entry name" value="alpha/beta-Hydrolases"/>
    <property type="match status" value="1"/>
</dbReference>
<feature type="domain" description="AB hydrolase-1" evidence="5">
    <location>
        <begin position="58"/>
        <end position="156"/>
    </location>
</feature>
<dbReference type="InterPro" id="IPR029058">
    <property type="entry name" value="AB_hydrolase_fold"/>
</dbReference>